<dbReference type="SUPFAM" id="SSF103473">
    <property type="entry name" value="MFS general substrate transporter"/>
    <property type="match status" value="1"/>
</dbReference>
<evidence type="ECO:0000259" key="5">
    <source>
        <dbReference type="PROSITE" id="PS50850"/>
    </source>
</evidence>
<dbReference type="PROSITE" id="PS50850">
    <property type="entry name" value="MFS"/>
    <property type="match status" value="1"/>
</dbReference>
<feature type="transmembrane region" description="Helical" evidence="4">
    <location>
        <begin position="326"/>
        <end position="346"/>
    </location>
</feature>
<feature type="transmembrane region" description="Helical" evidence="4">
    <location>
        <begin position="184"/>
        <end position="204"/>
    </location>
</feature>
<feature type="compositionally biased region" description="Basic and acidic residues" evidence="3">
    <location>
        <begin position="1"/>
        <end position="11"/>
    </location>
</feature>
<keyword evidence="4" id="KW-0812">Transmembrane</keyword>
<keyword evidence="7" id="KW-1185">Reference proteome</keyword>
<dbReference type="InterPro" id="IPR036259">
    <property type="entry name" value="MFS_trans_sf"/>
</dbReference>
<evidence type="ECO:0000256" key="2">
    <source>
        <dbReference type="ARBA" id="ARBA00006727"/>
    </source>
</evidence>
<gene>
    <name evidence="6" type="ORF">BJ875DRAFT_510763</name>
</gene>
<keyword evidence="4" id="KW-1133">Transmembrane helix</keyword>
<reference evidence="6" key="1">
    <citation type="journal article" date="2021" name="IMA Fungus">
        <title>Genomic characterization of three marine fungi, including Emericellopsis atlantica sp. nov. with signatures of a generalist lifestyle and marine biomass degradation.</title>
        <authorList>
            <person name="Hagestad O.C."/>
            <person name="Hou L."/>
            <person name="Andersen J.H."/>
            <person name="Hansen E.H."/>
            <person name="Altermark B."/>
            <person name="Li C."/>
            <person name="Kuhnert E."/>
            <person name="Cox R.J."/>
            <person name="Crous P.W."/>
            <person name="Spatafora J.W."/>
            <person name="Lail K."/>
            <person name="Amirebrahimi M."/>
            <person name="Lipzen A."/>
            <person name="Pangilinan J."/>
            <person name="Andreopoulos W."/>
            <person name="Hayes R.D."/>
            <person name="Ng V."/>
            <person name="Grigoriev I.V."/>
            <person name="Jackson S.A."/>
            <person name="Sutton T.D.S."/>
            <person name="Dobson A.D.W."/>
            <person name="Rama T."/>
        </authorList>
    </citation>
    <scope>NUCLEOTIDE SEQUENCE</scope>
    <source>
        <strain evidence="6">TRa018bII</strain>
    </source>
</reference>
<dbReference type="GO" id="GO:0016020">
    <property type="term" value="C:membrane"/>
    <property type="evidence" value="ECO:0007669"/>
    <property type="project" value="UniProtKB-SubCell"/>
</dbReference>
<feature type="domain" description="Major facilitator superfamily (MFS) profile" evidence="5">
    <location>
        <begin position="44"/>
        <end position="444"/>
    </location>
</feature>
<feature type="transmembrane region" description="Helical" evidence="4">
    <location>
        <begin position="148"/>
        <end position="172"/>
    </location>
</feature>
<feature type="transmembrane region" description="Helical" evidence="4">
    <location>
        <begin position="388"/>
        <end position="410"/>
    </location>
</feature>
<dbReference type="InterPro" id="IPR011701">
    <property type="entry name" value="MFS"/>
</dbReference>
<dbReference type="Pfam" id="PF07690">
    <property type="entry name" value="MFS_1"/>
    <property type="match status" value="1"/>
</dbReference>
<feature type="transmembrane region" description="Helical" evidence="4">
    <location>
        <begin position="110"/>
        <end position="128"/>
    </location>
</feature>
<evidence type="ECO:0000256" key="4">
    <source>
        <dbReference type="SAM" id="Phobius"/>
    </source>
</evidence>
<feature type="transmembrane region" description="Helical" evidence="4">
    <location>
        <begin position="52"/>
        <end position="72"/>
    </location>
</feature>
<feature type="transmembrane region" description="Helical" evidence="4">
    <location>
        <begin position="299"/>
        <end position="319"/>
    </location>
</feature>
<feature type="transmembrane region" description="Helical" evidence="4">
    <location>
        <begin position="352"/>
        <end position="376"/>
    </location>
</feature>
<dbReference type="PANTHER" id="PTHR11360">
    <property type="entry name" value="MONOCARBOXYLATE TRANSPORTER"/>
    <property type="match status" value="1"/>
</dbReference>
<evidence type="ECO:0000256" key="1">
    <source>
        <dbReference type="ARBA" id="ARBA00004141"/>
    </source>
</evidence>
<dbReference type="Proteomes" id="UP000824998">
    <property type="component" value="Unassembled WGS sequence"/>
</dbReference>
<dbReference type="Gene3D" id="1.20.1250.20">
    <property type="entry name" value="MFS general substrate transporter like domains"/>
    <property type="match status" value="1"/>
</dbReference>
<feature type="transmembrane region" description="Helical" evidence="4">
    <location>
        <begin position="261"/>
        <end position="279"/>
    </location>
</feature>
<dbReference type="InterPro" id="IPR050327">
    <property type="entry name" value="Proton-linked_MCT"/>
</dbReference>
<keyword evidence="4" id="KW-0472">Membrane</keyword>
<sequence>MSVSTEQREKALVAQETDGDSTPASEEAVVPPKAVVFPDGGFVAWSQVAMGFLLMFSSWGLINAWGIFQTYYNQPPSLGSQSSISWIGSTQSCLLLLSGAIWGRAIDAGYARLLTIIGSIMIVLSLFMTSLSGSSHPADAQTGKQHLVFWQIFLSQGVLGGLGMGLTFLTSVGIPATYFMKRRALATGIVTTGSSLGGIIYPIAFERLLRTYGFRWALRIVGFVALATLAIACFLVQQRTDLPKKAKAPLIQFRALTEPRYRMYVLGMMCSFMGCYIPYYYLQSRIKDEDVDLKGLEGFYFISLLSAGGVAGRVVPNYLADKIGPIFVHATCVLTGGILIFAWPFILSLQGLIAFSLFYGFFSGAFISLPPATVASVTPDMSRFGARLGLAATINGLGLLAGPPIAGAVISGKGGYVGAAVFAGVVVVVGAGAIGVGGVLKGKKTESFNG</sequence>
<comment type="subcellular location">
    <subcellularLocation>
        <location evidence="1">Membrane</location>
        <topology evidence="1">Multi-pass membrane protein</topology>
    </subcellularLocation>
</comment>
<dbReference type="InterPro" id="IPR020846">
    <property type="entry name" value="MFS_dom"/>
</dbReference>
<evidence type="ECO:0000313" key="7">
    <source>
        <dbReference type="Proteomes" id="UP000824998"/>
    </source>
</evidence>
<dbReference type="GO" id="GO:0022857">
    <property type="term" value="F:transmembrane transporter activity"/>
    <property type="evidence" value="ECO:0007669"/>
    <property type="project" value="InterPro"/>
</dbReference>
<feature type="transmembrane region" description="Helical" evidence="4">
    <location>
        <begin position="416"/>
        <end position="440"/>
    </location>
</feature>
<name>A0A9P7YI48_9HELO</name>
<dbReference type="PANTHER" id="PTHR11360:SF234">
    <property type="entry name" value="MFS-TYPE TRANSPORTER DBAD-RELATED"/>
    <property type="match status" value="1"/>
</dbReference>
<evidence type="ECO:0000256" key="3">
    <source>
        <dbReference type="SAM" id="MobiDB-lite"/>
    </source>
</evidence>
<evidence type="ECO:0000313" key="6">
    <source>
        <dbReference type="EMBL" id="KAG9234021.1"/>
    </source>
</evidence>
<feature type="transmembrane region" description="Helical" evidence="4">
    <location>
        <begin position="216"/>
        <end position="236"/>
    </location>
</feature>
<proteinExistence type="inferred from homology"/>
<protein>
    <submittedName>
        <fullName evidence="6">MFS general substrate transporter</fullName>
    </submittedName>
</protein>
<feature type="region of interest" description="Disordered" evidence="3">
    <location>
        <begin position="1"/>
        <end position="26"/>
    </location>
</feature>
<accession>A0A9P7YI48</accession>
<dbReference type="OrthoDB" id="6509908at2759"/>
<comment type="caution">
    <text evidence="6">The sequence shown here is derived from an EMBL/GenBank/DDBJ whole genome shotgun (WGS) entry which is preliminary data.</text>
</comment>
<comment type="similarity">
    <text evidence="2">Belongs to the major facilitator superfamily. Monocarboxylate porter (TC 2.A.1.13) family.</text>
</comment>
<dbReference type="EMBL" id="MU251478">
    <property type="protein sequence ID" value="KAG9234021.1"/>
    <property type="molecule type" value="Genomic_DNA"/>
</dbReference>
<organism evidence="6 7">
    <name type="scientific">Amylocarpus encephaloides</name>
    <dbReference type="NCBI Taxonomy" id="45428"/>
    <lineage>
        <taxon>Eukaryota</taxon>
        <taxon>Fungi</taxon>
        <taxon>Dikarya</taxon>
        <taxon>Ascomycota</taxon>
        <taxon>Pezizomycotina</taxon>
        <taxon>Leotiomycetes</taxon>
        <taxon>Helotiales</taxon>
        <taxon>Helotiales incertae sedis</taxon>
        <taxon>Amylocarpus</taxon>
    </lineage>
</organism>
<feature type="transmembrane region" description="Helical" evidence="4">
    <location>
        <begin position="84"/>
        <end position="103"/>
    </location>
</feature>
<dbReference type="AlphaFoldDB" id="A0A9P7YI48"/>